<dbReference type="SUPFAM" id="SSF81301">
    <property type="entry name" value="Nucleotidyltransferase"/>
    <property type="match status" value="1"/>
</dbReference>
<sequence length="255" mass="29566">MNSAKKIFTNIYEEAQSDPNIIGFFLGGSRGKGFQTAYSDYDTYIIVKDSIVKNYKERYPFRKYKGVDLIVFSLSEFKKCVPWGSPEAFGRYSFSHVKALIDKNGKIQELLNEMAKVPEKYLSKFIAESLDAYINFLYRSLKCIRDGDIEAARLEAAISIPYFLDVVFAIHNGRLRPYYKYLKWELETFPLTKIPLDTGEIISMLMIILDSADLKTQQQLLRIIEEILRNEGFGKLFESWGSDFPWMIAFNPSKR</sequence>
<evidence type="ECO:0008006" key="2">
    <source>
        <dbReference type="Google" id="ProtNLM"/>
    </source>
</evidence>
<organism evidence="1">
    <name type="scientific">marine sediment metagenome</name>
    <dbReference type="NCBI Taxonomy" id="412755"/>
    <lineage>
        <taxon>unclassified sequences</taxon>
        <taxon>metagenomes</taxon>
        <taxon>ecological metagenomes</taxon>
    </lineage>
</organism>
<dbReference type="Gene3D" id="3.30.460.10">
    <property type="entry name" value="Beta Polymerase, domain 2"/>
    <property type="match status" value="1"/>
</dbReference>
<dbReference type="AlphaFoldDB" id="A0A0F9NM63"/>
<protein>
    <recommendedName>
        <fullName evidence="2">Polymerase nucleotidyl transferase domain-containing protein</fullName>
    </recommendedName>
</protein>
<gene>
    <name evidence="1" type="ORF">LCGC14_1244630</name>
</gene>
<proteinExistence type="predicted"/>
<evidence type="ECO:0000313" key="1">
    <source>
        <dbReference type="EMBL" id="KKM89840.1"/>
    </source>
</evidence>
<dbReference type="InterPro" id="IPR043519">
    <property type="entry name" value="NT_sf"/>
</dbReference>
<name>A0A0F9NM63_9ZZZZ</name>
<accession>A0A0F9NM63</accession>
<dbReference type="EMBL" id="LAZR01006758">
    <property type="protein sequence ID" value="KKM89840.1"/>
    <property type="molecule type" value="Genomic_DNA"/>
</dbReference>
<reference evidence="1" key="1">
    <citation type="journal article" date="2015" name="Nature">
        <title>Complex archaea that bridge the gap between prokaryotes and eukaryotes.</title>
        <authorList>
            <person name="Spang A."/>
            <person name="Saw J.H."/>
            <person name="Jorgensen S.L."/>
            <person name="Zaremba-Niedzwiedzka K."/>
            <person name="Martijn J."/>
            <person name="Lind A.E."/>
            <person name="van Eijk R."/>
            <person name="Schleper C."/>
            <person name="Guy L."/>
            <person name="Ettema T.J."/>
        </authorList>
    </citation>
    <scope>NUCLEOTIDE SEQUENCE</scope>
</reference>
<comment type="caution">
    <text evidence="1">The sequence shown here is derived from an EMBL/GenBank/DDBJ whole genome shotgun (WGS) entry which is preliminary data.</text>
</comment>